<organism evidence="2 3">
    <name type="scientific">Porticoccus litoralis</name>
    <dbReference type="NCBI Taxonomy" id="434086"/>
    <lineage>
        <taxon>Bacteria</taxon>
        <taxon>Pseudomonadati</taxon>
        <taxon>Pseudomonadota</taxon>
        <taxon>Gammaproteobacteria</taxon>
        <taxon>Cellvibrionales</taxon>
        <taxon>Porticoccaceae</taxon>
        <taxon>Porticoccus</taxon>
    </lineage>
</organism>
<name>A0AAW8B558_9GAMM</name>
<evidence type="ECO:0000256" key="1">
    <source>
        <dbReference type="SAM" id="Phobius"/>
    </source>
</evidence>
<sequence length="121" mass="13685">MKQHKQQGVTVLGGLCVLAIAGFIITAGLKLGPLYLDNSFVRAAIESLADENIHTLTDKQIRRKLADNFDINNVRDMDMRDVKIIRDKTHTSVTLDYEKRINFMGNVDVVVKFKNSYDTSK</sequence>
<evidence type="ECO:0000313" key="3">
    <source>
        <dbReference type="Proteomes" id="UP001178354"/>
    </source>
</evidence>
<comment type="caution">
    <text evidence="2">The sequence shown here is derived from an EMBL/GenBank/DDBJ whole genome shotgun (WGS) entry which is preliminary data.</text>
</comment>
<keyword evidence="1" id="KW-0812">Transmembrane</keyword>
<accession>A0AAW8B558</accession>
<dbReference type="RefSeq" id="WP_305170943.1">
    <property type="nucleotide sequence ID" value="NZ_JAUUUU010000006.1"/>
</dbReference>
<keyword evidence="1" id="KW-1133">Transmembrane helix</keyword>
<keyword evidence="1" id="KW-0472">Membrane</keyword>
<proteinExistence type="predicted"/>
<keyword evidence="3" id="KW-1185">Reference proteome</keyword>
<dbReference type="InterPro" id="IPR032314">
    <property type="entry name" value="DUF4845"/>
</dbReference>
<dbReference type="EMBL" id="JAUUUU010000006">
    <property type="protein sequence ID" value="MDP1521279.1"/>
    <property type="molecule type" value="Genomic_DNA"/>
</dbReference>
<protein>
    <submittedName>
        <fullName evidence="2">DUF4845 domain-containing protein</fullName>
    </submittedName>
</protein>
<feature type="transmembrane region" description="Helical" evidence="1">
    <location>
        <begin position="12"/>
        <end position="36"/>
    </location>
</feature>
<reference evidence="2" key="2">
    <citation type="submission" date="2023-08" db="EMBL/GenBank/DDBJ databases">
        <authorList>
            <person name="Luo J."/>
        </authorList>
    </citation>
    <scope>NUCLEOTIDE SEQUENCE</scope>
    <source>
        <strain evidence="2">DSM 25064</strain>
    </source>
</reference>
<evidence type="ECO:0000313" key="2">
    <source>
        <dbReference type="EMBL" id="MDP1521279.1"/>
    </source>
</evidence>
<reference evidence="2" key="1">
    <citation type="journal article" date="2010" name="Int. J. Syst. Evol. Microbiol.">
        <title>Porticoccus litoralis gen. nov., sp. nov., a gammaproteobacterium isolated from the Yellow Sea.</title>
        <authorList>
            <person name="Oh H.M."/>
            <person name="Kim H."/>
            <person name="Kim K.M."/>
            <person name="Min G.S."/>
            <person name="Cho J.C."/>
        </authorList>
    </citation>
    <scope>NUCLEOTIDE SEQUENCE</scope>
    <source>
        <strain evidence="2">DSM 25064</strain>
    </source>
</reference>
<dbReference type="Pfam" id="PF16137">
    <property type="entry name" value="DUF4845"/>
    <property type="match status" value="1"/>
</dbReference>
<dbReference type="AlphaFoldDB" id="A0AAW8B558"/>
<gene>
    <name evidence="2" type="ORF">Q8A57_09885</name>
</gene>
<dbReference type="Proteomes" id="UP001178354">
    <property type="component" value="Unassembled WGS sequence"/>
</dbReference>